<feature type="transmembrane region" description="Helical" evidence="1">
    <location>
        <begin position="33"/>
        <end position="54"/>
    </location>
</feature>
<evidence type="ECO:0000313" key="3">
    <source>
        <dbReference type="Proteomes" id="UP000605568"/>
    </source>
</evidence>
<evidence type="ECO:0000313" key="2">
    <source>
        <dbReference type="EMBL" id="GHH48219.1"/>
    </source>
</evidence>
<dbReference type="EMBL" id="BNAR01000008">
    <property type="protein sequence ID" value="GHH48219.1"/>
    <property type="molecule type" value="Genomic_DNA"/>
</dbReference>
<comment type="caution">
    <text evidence="2">The sequence shown here is derived from an EMBL/GenBank/DDBJ whole genome shotgun (WGS) entry which is preliminary data.</text>
</comment>
<dbReference type="Proteomes" id="UP000605568">
    <property type="component" value="Unassembled WGS sequence"/>
</dbReference>
<sequence>MIKPDVPQMDPLRLQVRKHALLNEISSKPSRRWWRFAVPATALVAAVAVTMVLWTPTNPNASASWTAEPRAPGADTEAAVAECREMIEEGDRREKPPNFPEAPTEVSVVDQRGIMTLALFTGPQSELICRHVQGGYTSLTGSGRAEGLEQLGDELFRSFGASMHSERNGRNPTRIFSGMVSPKVGKALIQTEDGLRVTATIGEGWLLAWWPSKEDATLITLYDHQGNELGTRPAIVR</sequence>
<keyword evidence="3" id="KW-1185">Reference proteome</keyword>
<proteinExistence type="predicted"/>
<keyword evidence="1" id="KW-1133">Transmembrane helix</keyword>
<keyword evidence="1" id="KW-0812">Transmembrane</keyword>
<gene>
    <name evidence="2" type="ORF">GCM10017774_53810</name>
</gene>
<accession>A0ABQ3MIL1</accession>
<name>A0ABQ3MIL1_9PSEU</name>
<evidence type="ECO:0000256" key="1">
    <source>
        <dbReference type="SAM" id="Phobius"/>
    </source>
</evidence>
<dbReference type="RefSeq" id="WP_191302071.1">
    <property type="nucleotide sequence ID" value="NZ_BNAR01000008.1"/>
</dbReference>
<organism evidence="2 3">
    <name type="scientific">Lentzea cavernae</name>
    <dbReference type="NCBI Taxonomy" id="2020703"/>
    <lineage>
        <taxon>Bacteria</taxon>
        <taxon>Bacillati</taxon>
        <taxon>Actinomycetota</taxon>
        <taxon>Actinomycetes</taxon>
        <taxon>Pseudonocardiales</taxon>
        <taxon>Pseudonocardiaceae</taxon>
        <taxon>Lentzea</taxon>
    </lineage>
</organism>
<keyword evidence="1" id="KW-0472">Membrane</keyword>
<protein>
    <submittedName>
        <fullName evidence="2">Uncharacterized protein</fullName>
    </submittedName>
</protein>
<reference evidence="3" key="1">
    <citation type="journal article" date="2019" name="Int. J. Syst. Evol. Microbiol.">
        <title>The Global Catalogue of Microorganisms (GCM) 10K type strain sequencing project: providing services to taxonomists for standard genome sequencing and annotation.</title>
        <authorList>
            <consortium name="The Broad Institute Genomics Platform"/>
            <consortium name="The Broad Institute Genome Sequencing Center for Infectious Disease"/>
            <person name="Wu L."/>
            <person name="Ma J."/>
        </authorList>
    </citation>
    <scope>NUCLEOTIDE SEQUENCE [LARGE SCALE GENOMIC DNA]</scope>
    <source>
        <strain evidence="3">CGMCC 4.7367</strain>
    </source>
</reference>